<dbReference type="OrthoDB" id="9786288at2"/>
<name>A0A3D9L450_MARFU</name>
<dbReference type="EMBL" id="QREG01000005">
    <property type="protein sequence ID" value="REE00393.1"/>
    <property type="molecule type" value="Genomic_DNA"/>
</dbReference>
<dbReference type="Pfam" id="PF02797">
    <property type="entry name" value="Chal_sti_synt_C"/>
    <property type="match status" value="1"/>
</dbReference>
<accession>A0A3D9L450</accession>
<dbReference type="Pfam" id="PF00195">
    <property type="entry name" value="Chal_sti_synt_N"/>
    <property type="match status" value="1"/>
</dbReference>
<comment type="caution">
    <text evidence="6">The sequence shown here is derived from an EMBL/GenBank/DDBJ whole genome shotgun (WGS) entry which is preliminary data.</text>
</comment>
<evidence type="ECO:0000256" key="2">
    <source>
        <dbReference type="ARBA" id="ARBA00022679"/>
    </source>
</evidence>
<evidence type="ECO:0000259" key="5">
    <source>
        <dbReference type="Pfam" id="PF02797"/>
    </source>
</evidence>
<feature type="domain" description="Chalcone/stilbene synthase C-terminal" evidence="5">
    <location>
        <begin position="226"/>
        <end position="364"/>
    </location>
</feature>
<evidence type="ECO:0000256" key="1">
    <source>
        <dbReference type="ARBA" id="ARBA00005531"/>
    </source>
</evidence>
<keyword evidence="2" id="KW-0808">Transferase</keyword>
<dbReference type="AlphaFoldDB" id="A0A3D9L450"/>
<evidence type="ECO:0000313" key="7">
    <source>
        <dbReference type="Proteomes" id="UP000256779"/>
    </source>
</evidence>
<dbReference type="PIRSF" id="PIRSF000451">
    <property type="entry name" value="PKS_III"/>
    <property type="match status" value="1"/>
</dbReference>
<dbReference type="GO" id="GO:0016747">
    <property type="term" value="F:acyltransferase activity, transferring groups other than amino-acyl groups"/>
    <property type="evidence" value="ECO:0007669"/>
    <property type="project" value="InterPro"/>
</dbReference>
<dbReference type="InterPro" id="IPR016039">
    <property type="entry name" value="Thiolase-like"/>
</dbReference>
<evidence type="ECO:0000259" key="4">
    <source>
        <dbReference type="Pfam" id="PF00195"/>
    </source>
</evidence>
<dbReference type="Gene3D" id="3.40.47.10">
    <property type="match status" value="2"/>
</dbReference>
<dbReference type="CDD" id="cd00831">
    <property type="entry name" value="CHS_like"/>
    <property type="match status" value="1"/>
</dbReference>
<dbReference type="PANTHER" id="PTHR11877">
    <property type="entry name" value="HYDROXYMETHYLGLUTARYL-COA SYNTHASE"/>
    <property type="match status" value="1"/>
</dbReference>
<dbReference type="Proteomes" id="UP000256779">
    <property type="component" value="Unassembled WGS sequence"/>
</dbReference>
<evidence type="ECO:0000256" key="3">
    <source>
        <dbReference type="PIRSR" id="PIRSR000451-1"/>
    </source>
</evidence>
<evidence type="ECO:0000313" key="6">
    <source>
        <dbReference type="EMBL" id="REE00393.1"/>
    </source>
</evidence>
<dbReference type="InterPro" id="IPR011141">
    <property type="entry name" value="Polyketide_synthase_type-III"/>
</dbReference>
<protein>
    <submittedName>
        <fullName evidence="6">Putative naringenin-chalcone synthase</fullName>
    </submittedName>
</protein>
<dbReference type="InterPro" id="IPR001099">
    <property type="entry name" value="Chalcone/stilbene_synt_N"/>
</dbReference>
<sequence length="366" mass="40816">MPSYITSIHTAVPDHRISQQAIREFMIRHLATSEDDRKRIELLYRASGIQYRHSVLVDFDRPPEDFTFFPKNHDLEPFPKVSDRMQLYQREAIKLCEKAASSCLRATTPTSITHLITVSCTGMYAPGIDIELVERLGMHTNVQRTSVNFMGCYAAFNALKVANEIAQNQPDSKILIVAVELCSIHLLKETDEDSLLSGALFGDGAAAVLVEGRPGRGLSFQLDSFYADLAPEGKDMMAWHISDFGFQMKLTHEVPEVIKKGIGELTGKLLSTLQKSIADIDHFAIHPGGKRILEVIEEELGIDKAANSPAYDILKNYGNMSSPTVLFVLHRIMQQLDRQHAGQHVLSFAFGPGLTMESMLLKIVHP</sequence>
<proteinExistence type="inferred from homology"/>
<dbReference type="RefSeq" id="WP_115867401.1">
    <property type="nucleotide sequence ID" value="NZ_QREG01000005.1"/>
</dbReference>
<dbReference type="GO" id="GO:0030639">
    <property type="term" value="P:polyketide biosynthetic process"/>
    <property type="evidence" value="ECO:0007669"/>
    <property type="project" value="TreeGrafter"/>
</dbReference>
<comment type="similarity">
    <text evidence="1">Belongs to the thiolase-like superfamily. Chalcone/stilbene synthases family.</text>
</comment>
<dbReference type="InterPro" id="IPR012328">
    <property type="entry name" value="Chalcone/stilbene_synt_C"/>
</dbReference>
<keyword evidence="7" id="KW-1185">Reference proteome</keyword>
<dbReference type="PANTHER" id="PTHR11877:SF46">
    <property type="entry name" value="TYPE III POLYKETIDE SYNTHASE A"/>
    <property type="match status" value="1"/>
</dbReference>
<feature type="domain" description="Chalcone/stilbene synthase N-terminal" evidence="4">
    <location>
        <begin position="5"/>
        <end position="212"/>
    </location>
</feature>
<gene>
    <name evidence="6" type="ORF">C7460_10514</name>
</gene>
<dbReference type="SUPFAM" id="SSF53901">
    <property type="entry name" value="Thiolase-like"/>
    <property type="match status" value="1"/>
</dbReference>
<feature type="active site" description="Acyl-thioester intermediate" evidence="3">
    <location>
        <position position="152"/>
    </location>
</feature>
<reference evidence="6 7" key="1">
    <citation type="submission" date="2018-07" db="EMBL/GenBank/DDBJ databases">
        <title>Genomic Encyclopedia of Type Strains, Phase IV (KMG-IV): sequencing the most valuable type-strain genomes for metagenomic binning, comparative biology and taxonomic classification.</title>
        <authorList>
            <person name="Goeker M."/>
        </authorList>
    </citation>
    <scope>NUCLEOTIDE SEQUENCE [LARGE SCALE GENOMIC DNA]</scope>
    <source>
        <strain evidence="6 7">DSM 4134</strain>
    </source>
</reference>
<organism evidence="6 7">
    <name type="scientific">Marinoscillum furvescens DSM 4134</name>
    <dbReference type="NCBI Taxonomy" id="1122208"/>
    <lineage>
        <taxon>Bacteria</taxon>
        <taxon>Pseudomonadati</taxon>
        <taxon>Bacteroidota</taxon>
        <taxon>Cytophagia</taxon>
        <taxon>Cytophagales</taxon>
        <taxon>Reichenbachiellaceae</taxon>
        <taxon>Marinoscillum</taxon>
    </lineage>
</organism>